<feature type="region of interest" description="Disordered" evidence="7">
    <location>
        <begin position="128"/>
        <end position="151"/>
    </location>
</feature>
<dbReference type="GO" id="GO:0030130">
    <property type="term" value="C:clathrin coat of trans-Golgi network vesicle"/>
    <property type="evidence" value="ECO:0007669"/>
    <property type="project" value="InterPro"/>
</dbReference>
<dbReference type="GO" id="GO:0006886">
    <property type="term" value="P:intracellular protein transport"/>
    <property type="evidence" value="ECO:0007669"/>
    <property type="project" value="InterPro"/>
</dbReference>
<dbReference type="GO" id="GO:0005198">
    <property type="term" value="F:structural molecule activity"/>
    <property type="evidence" value="ECO:0007669"/>
    <property type="project" value="InterPro"/>
</dbReference>
<organism evidence="8 9">
    <name type="scientific">Cloeon dipterum</name>
    <dbReference type="NCBI Taxonomy" id="197152"/>
    <lineage>
        <taxon>Eukaryota</taxon>
        <taxon>Metazoa</taxon>
        <taxon>Ecdysozoa</taxon>
        <taxon>Arthropoda</taxon>
        <taxon>Hexapoda</taxon>
        <taxon>Insecta</taxon>
        <taxon>Pterygota</taxon>
        <taxon>Palaeoptera</taxon>
        <taxon>Ephemeroptera</taxon>
        <taxon>Pisciforma</taxon>
        <taxon>Baetidae</taxon>
        <taxon>Cloeon</taxon>
    </lineage>
</organism>
<comment type="caution">
    <text evidence="8">The sequence shown here is derived from an EMBL/GenBank/DDBJ whole genome shotgun (WGS) entry which is preliminary data.</text>
</comment>
<accession>A0A8S1C4K5</accession>
<evidence type="ECO:0000256" key="2">
    <source>
        <dbReference type="ARBA" id="ARBA00005263"/>
    </source>
</evidence>
<name>A0A8S1C4K5_9INSE</name>
<dbReference type="OrthoDB" id="5512at2759"/>
<dbReference type="GO" id="GO:0032050">
    <property type="term" value="F:clathrin heavy chain binding"/>
    <property type="evidence" value="ECO:0007669"/>
    <property type="project" value="TreeGrafter"/>
</dbReference>
<evidence type="ECO:0000256" key="1">
    <source>
        <dbReference type="ARBA" id="ARBA00004180"/>
    </source>
</evidence>
<dbReference type="Pfam" id="PF01086">
    <property type="entry name" value="Clathrin_lg_ch"/>
    <property type="match status" value="1"/>
</dbReference>
<dbReference type="EMBL" id="CADEPI010000010">
    <property type="protein sequence ID" value="CAB3362844.1"/>
    <property type="molecule type" value="Genomic_DNA"/>
</dbReference>
<evidence type="ECO:0000313" key="8">
    <source>
        <dbReference type="EMBL" id="CAB3362844.1"/>
    </source>
</evidence>
<reference evidence="8 9" key="1">
    <citation type="submission" date="2020-04" db="EMBL/GenBank/DDBJ databases">
        <authorList>
            <person name="Alioto T."/>
            <person name="Alioto T."/>
            <person name="Gomez Garrido J."/>
        </authorList>
    </citation>
    <scope>NUCLEOTIDE SEQUENCE [LARGE SCALE GENOMIC DNA]</scope>
</reference>
<evidence type="ECO:0000256" key="5">
    <source>
        <dbReference type="ARBA" id="ARBA00023329"/>
    </source>
</evidence>
<keyword evidence="4 6" id="KW-0168">Coated pit</keyword>
<comment type="function">
    <text evidence="6">Clathrin is the major protein of the polyhedral coat of coated pits and vesicles.</text>
</comment>
<comment type="subcellular location">
    <subcellularLocation>
        <location evidence="1 6">Cytoplasmic vesicle membrane</location>
        <topology evidence="1 6">Peripheral membrane protein</topology>
        <orientation evidence="1 6">Cytoplasmic side</orientation>
    </subcellularLocation>
    <subcellularLocation>
        <location evidence="6">Membrane</location>
        <location evidence="6">Coated pit</location>
        <topology evidence="6">Peripheral membrane protein</topology>
        <orientation evidence="6">Cytoplasmic side</orientation>
    </subcellularLocation>
    <text evidence="6">Cytoplasmic face of coated pits and vesicles.</text>
</comment>
<keyword evidence="9" id="KW-1185">Reference proteome</keyword>
<dbReference type="Proteomes" id="UP000494165">
    <property type="component" value="Unassembled WGS sequence"/>
</dbReference>
<keyword evidence="5 6" id="KW-0968">Cytoplasmic vesicle</keyword>
<evidence type="ECO:0000256" key="7">
    <source>
        <dbReference type="SAM" id="MobiDB-lite"/>
    </source>
</evidence>
<evidence type="ECO:0000256" key="3">
    <source>
        <dbReference type="ARBA" id="ARBA00023136"/>
    </source>
</evidence>
<evidence type="ECO:0000313" key="9">
    <source>
        <dbReference type="Proteomes" id="UP000494165"/>
    </source>
</evidence>
<dbReference type="GO" id="GO:0099631">
    <property type="term" value="C:postsynaptic endocytic zone cytoplasmic component"/>
    <property type="evidence" value="ECO:0007669"/>
    <property type="project" value="TreeGrafter"/>
</dbReference>
<dbReference type="AlphaFoldDB" id="A0A8S1C4K5"/>
<dbReference type="GO" id="GO:0030672">
    <property type="term" value="C:synaptic vesicle membrane"/>
    <property type="evidence" value="ECO:0007669"/>
    <property type="project" value="TreeGrafter"/>
</dbReference>
<dbReference type="GO" id="GO:0072583">
    <property type="term" value="P:clathrin-dependent endocytosis"/>
    <property type="evidence" value="ECO:0007669"/>
    <property type="project" value="TreeGrafter"/>
</dbReference>
<keyword evidence="3 6" id="KW-0472">Membrane</keyword>
<dbReference type="GO" id="GO:0030132">
    <property type="term" value="C:clathrin coat of coated pit"/>
    <property type="evidence" value="ECO:0007669"/>
    <property type="project" value="InterPro"/>
</dbReference>
<evidence type="ECO:0000256" key="6">
    <source>
        <dbReference type="RuleBase" id="RU363137"/>
    </source>
</evidence>
<dbReference type="PANTHER" id="PTHR10639:SF7">
    <property type="entry name" value="CLATHRIN LIGHT CHAIN"/>
    <property type="match status" value="1"/>
</dbReference>
<comment type="similarity">
    <text evidence="2 6">Belongs to the clathrin light chain family.</text>
</comment>
<gene>
    <name evidence="8" type="ORF">CLODIP_2_CD15423</name>
</gene>
<evidence type="ECO:0000256" key="4">
    <source>
        <dbReference type="ARBA" id="ARBA00023176"/>
    </source>
</evidence>
<dbReference type="PANTHER" id="PTHR10639">
    <property type="entry name" value="CLATHRIN LIGHT CHAIN"/>
    <property type="match status" value="1"/>
</dbReference>
<protein>
    <recommendedName>
        <fullName evidence="6">Clathrin light chain</fullName>
    </recommendedName>
</protein>
<sequence>MNKNTKRHERARGLWTRTGFQRHLCTILWLRHRIIMDAFGDDDFGGSTEVDPAAEFLAREQGQLAGLEDEIEPITAAADPVIEDLPQTNEWEVETPKENTAPNEESFEFVENSNELDYFESELQTQNDDTNDAYEEPAVSSAPKVMKEEPEKIRKWREEQKQRLEEKDAAEAEAIEKLRLQAKEELDEWYKNHNEAKTKTKASNRESAVNAEKQFVASTDEIEPGTEWERIAKLCDFNPKSSKGSKDVTRMRSIILQLKQTPLPVTKS</sequence>
<dbReference type="InterPro" id="IPR000996">
    <property type="entry name" value="Clathrin_L-chain"/>
</dbReference>
<feature type="region of interest" description="Disordered" evidence="7">
    <location>
        <begin position="194"/>
        <end position="221"/>
    </location>
</feature>
<proteinExistence type="inferred from homology"/>